<sequence length="333" mass="34756">MRNLWRLGGAAVALTAATAGALVSAPAHADDLAATSISIRSLQATVQPGGTDTITGDLAVAGGSGAGRTVSLEAHTPGTSGYAPVGTSVAGTNGGVSLQVTPDVTTLYRWHYDGATDARPSSSGTVRVVVSEKTHHAHRLGTTLSVRATKRAIGPNGTAIVRGHLRSGRVGLPNRQVLLLGHRSGQSGWHFVNIARTGAHGGIAFHVRPGRTTAYRLQYLGSQVFRPSHSGTVRVHVRQQAATSLSIRGRDGAHQRFVVSGQLRSGGHAVRSTRVSLWTHAAGSTTWVEVATHRTGSRGVVQFRRPQSPGTAYRLAFDGNQRYAASTSGTVVN</sequence>
<evidence type="ECO:0000256" key="1">
    <source>
        <dbReference type="SAM" id="SignalP"/>
    </source>
</evidence>
<evidence type="ECO:0000313" key="3">
    <source>
        <dbReference type="Proteomes" id="UP000281708"/>
    </source>
</evidence>
<keyword evidence="1" id="KW-0732">Signal</keyword>
<evidence type="ECO:0000313" key="2">
    <source>
        <dbReference type="EMBL" id="RLV47772.1"/>
    </source>
</evidence>
<gene>
    <name evidence="2" type="ORF">D9V37_16705</name>
</gene>
<dbReference type="Proteomes" id="UP000281708">
    <property type="component" value="Unassembled WGS sequence"/>
</dbReference>
<reference evidence="2 3" key="1">
    <citation type="submission" date="2018-10" db="EMBL/GenBank/DDBJ databases">
        <title>Marmoricola sp. 4Q3S-7 whole genome shotgun sequence.</title>
        <authorList>
            <person name="Li F."/>
        </authorList>
    </citation>
    <scope>NUCLEOTIDE SEQUENCE [LARGE SCALE GENOMIC DNA]</scope>
    <source>
        <strain evidence="2 3">4Q3S-7</strain>
    </source>
</reference>
<accession>A0A3L8NYP7</accession>
<organism evidence="2 3">
    <name type="scientific">Nocardioides mangrovicus</name>
    <dbReference type="NCBI Taxonomy" id="2478913"/>
    <lineage>
        <taxon>Bacteria</taxon>
        <taxon>Bacillati</taxon>
        <taxon>Actinomycetota</taxon>
        <taxon>Actinomycetes</taxon>
        <taxon>Propionibacteriales</taxon>
        <taxon>Nocardioidaceae</taxon>
        <taxon>Nocardioides</taxon>
    </lineage>
</organism>
<dbReference type="EMBL" id="RDBE01000010">
    <property type="protein sequence ID" value="RLV47772.1"/>
    <property type="molecule type" value="Genomic_DNA"/>
</dbReference>
<keyword evidence="3" id="KW-1185">Reference proteome</keyword>
<feature type="signal peptide" evidence="1">
    <location>
        <begin position="1"/>
        <end position="29"/>
    </location>
</feature>
<dbReference type="OrthoDB" id="3782880at2"/>
<comment type="caution">
    <text evidence="2">The sequence shown here is derived from an EMBL/GenBank/DDBJ whole genome shotgun (WGS) entry which is preliminary data.</text>
</comment>
<dbReference type="AlphaFoldDB" id="A0A3L8NYP7"/>
<protein>
    <submittedName>
        <fullName evidence="2">Uncharacterized protein</fullName>
    </submittedName>
</protein>
<name>A0A3L8NYP7_9ACTN</name>
<dbReference type="RefSeq" id="WP_121807279.1">
    <property type="nucleotide sequence ID" value="NZ_RDBE01000010.1"/>
</dbReference>
<proteinExistence type="predicted"/>
<feature type="chain" id="PRO_5018228568" evidence="1">
    <location>
        <begin position="30"/>
        <end position="333"/>
    </location>
</feature>